<sequence>MKHPLSLEGRVAVVIGGTSGIGRAMAIGLAQAGADVVSTGRRAEQVNDVAAEIEAVGRKTIRQTCDQTDRAQIEALLAAVLKEFGKVDILINSAGIIKRQPTLTYPEAEWNQIMDTNLTGMLRSCQVFGKQMIEQKYGRIINIASLNSFVALSEVAGYAASKAAVLSLTRSLAVEWSKHGVTVNGIAPGVFRTELNAALLDGSPRGQELRMRCPMDRFGKTEELVGAAIYLASDSASFTNGHTIVVDGGFLASGVNQ</sequence>
<dbReference type="PROSITE" id="PS00061">
    <property type="entry name" value="ADH_SHORT"/>
    <property type="match status" value="1"/>
</dbReference>
<dbReference type="Gene3D" id="3.40.50.720">
    <property type="entry name" value="NAD(P)-binding Rossmann-like Domain"/>
    <property type="match status" value="1"/>
</dbReference>
<dbReference type="PANTHER" id="PTHR42760">
    <property type="entry name" value="SHORT-CHAIN DEHYDROGENASES/REDUCTASES FAMILY MEMBER"/>
    <property type="match status" value="1"/>
</dbReference>
<dbReference type="GO" id="GO:0016616">
    <property type="term" value="F:oxidoreductase activity, acting on the CH-OH group of donors, NAD or NADP as acceptor"/>
    <property type="evidence" value="ECO:0007669"/>
    <property type="project" value="TreeGrafter"/>
</dbReference>
<dbReference type="PRINTS" id="PR00081">
    <property type="entry name" value="GDHRDH"/>
</dbReference>
<evidence type="ECO:0000256" key="2">
    <source>
        <dbReference type="ARBA" id="ARBA00023002"/>
    </source>
</evidence>
<dbReference type="InterPro" id="IPR002347">
    <property type="entry name" value="SDR_fam"/>
</dbReference>
<evidence type="ECO:0000313" key="4">
    <source>
        <dbReference type="Proteomes" id="UP000182427"/>
    </source>
</evidence>
<dbReference type="OrthoDB" id="9803333at2"/>
<dbReference type="AlphaFoldDB" id="A0A1G7Q554"/>
<gene>
    <name evidence="3" type="ORF">SAMN05444167_3751</name>
</gene>
<organism evidence="3 4">
    <name type="scientific">Terriglobus roseus</name>
    <dbReference type="NCBI Taxonomy" id="392734"/>
    <lineage>
        <taxon>Bacteria</taxon>
        <taxon>Pseudomonadati</taxon>
        <taxon>Acidobacteriota</taxon>
        <taxon>Terriglobia</taxon>
        <taxon>Terriglobales</taxon>
        <taxon>Acidobacteriaceae</taxon>
        <taxon>Terriglobus</taxon>
    </lineage>
</organism>
<keyword evidence="2" id="KW-0560">Oxidoreductase</keyword>
<protein>
    <submittedName>
        <fullName evidence="3">NAD(P)-dependent dehydrogenase, short-chain alcohol dehydrogenase family</fullName>
    </submittedName>
</protein>
<evidence type="ECO:0000256" key="1">
    <source>
        <dbReference type="ARBA" id="ARBA00006484"/>
    </source>
</evidence>
<dbReference type="Pfam" id="PF13561">
    <property type="entry name" value="adh_short_C2"/>
    <property type="match status" value="1"/>
</dbReference>
<dbReference type="Proteomes" id="UP000182427">
    <property type="component" value="Chromosome I"/>
</dbReference>
<dbReference type="RefSeq" id="WP_083346498.1">
    <property type="nucleotide sequence ID" value="NZ_LT629690.1"/>
</dbReference>
<keyword evidence="4" id="KW-1185">Reference proteome</keyword>
<reference evidence="4" key="1">
    <citation type="submission" date="2016-10" db="EMBL/GenBank/DDBJ databases">
        <authorList>
            <person name="Varghese N."/>
            <person name="Submissions S."/>
        </authorList>
    </citation>
    <scope>NUCLEOTIDE SEQUENCE [LARGE SCALE GENOMIC DNA]</scope>
    <source>
        <strain evidence="4">GAS232</strain>
    </source>
</reference>
<dbReference type="SUPFAM" id="SSF51735">
    <property type="entry name" value="NAD(P)-binding Rossmann-fold domains"/>
    <property type="match status" value="1"/>
</dbReference>
<dbReference type="InterPro" id="IPR020904">
    <property type="entry name" value="Sc_DH/Rdtase_CS"/>
</dbReference>
<comment type="similarity">
    <text evidence="1">Belongs to the short-chain dehydrogenases/reductases (SDR) family.</text>
</comment>
<dbReference type="PANTHER" id="PTHR42760:SF115">
    <property type="entry name" value="3-OXOACYL-[ACYL-CARRIER-PROTEIN] REDUCTASE FABG"/>
    <property type="match status" value="1"/>
</dbReference>
<evidence type="ECO:0000313" key="3">
    <source>
        <dbReference type="EMBL" id="SDF93624.1"/>
    </source>
</evidence>
<dbReference type="PRINTS" id="PR00080">
    <property type="entry name" value="SDRFAMILY"/>
</dbReference>
<name>A0A1G7Q554_9BACT</name>
<dbReference type="InterPro" id="IPR036291">
    <property type="entry name" value="NAD(P)-bd_dom_sf"/>
</dbReference>
<dbReference type="EMBL" id="LT629690">
    <property type="protein sequence ID" value="SDF93624.1"/>
    <property type="molecule type" value="Genomic_DNA"/>
</dbReference>
<dbReference type="NCBIfam" id="NF005559">
    <property type="entry name" value="PRK07231.1"/>
    <property type="match status" value="1"/>
</dbReference>
<accession>A0A1G7Q554</accession>
<dbReference type="FunFam" id="3.40.50.720:FF:000084">
    <property type="entry name" value="Short-chain dehydrogenase reductase"/>
    <property type="match status" value="1"/>
</dbReference>
<proteinExistence type="inferred from homology"/>